<evidence type="ECO:0000313" key="11">
    <source>
        <dbReference type="EMBL" id="KAG4416234.1"/>
    </source>
</evidence>
<feature type="transmembrane region" description="Helical" evidence="9">
    <location>
        <begin position="119"/>
        <end position="138"/>
    </location>
</feature>
<dbReference type="Pfam" id="PF00083">
    <property type="entry name" value="Sugar_tr"/>
    <property type="match status" value="1"/>
</dbReference>
<comment type="similarity">
    <text evidence="2 7">Belongs to the major facilitator superfamily. Sugar transporter (TC 2.A.1.1) family.</text>
</comment>
<keyword evidence="12" id="KW-1185">Reference proteome</keyword>
<evidence type="ECO:0000256" key="9">
    <source>
        <dbReference type="SAM" id="Phobius"/>
    </source>
</evidence>
<keyword evidence="4 9" id="KW-0812">Transmembrane</keyword>
<dbReference type="OrthoDB" id="6133115at2759"/>
<dbReference type="InterPro" id="IPR020846">
    <property type="entry name" value="MFS_dom"/>
</dbReference>
<keyword evidence="5 9" id="KW-1133">Transmembrane helix</keyword>
<feature type="transmembrane region" description="Helical" evidence="9">
    <location>
        <begin position="31"/>
        <end position="48"/>
    </location>
</feature>
<comment type="subcellular location">
    <subcellularLocation>
        <location evidence="1">Membrane</location>
        <topology evidence="1">Multi-pass membrane protein</topology>
    </subcellularLocation>
</comment>
<dbReference type="EMBL" id="JAFJYH010000193">
    <property type="protein sequence ID" value="KAG4416234.1"/>
    <property type="molecule type" value="Genomic_DNA"/>
</dbReference>
<gene>
    <name evidence="11" type="ORF">IFR04_010637</name>
</gene>
<dbReference type="FunFam" id="1.20.1250.20:FF:000117">
    <property type="entry name" value="MFS hexose transporter"/>
    <property type="match status" value="1"/>
</dbReference>
<dbReference type="GO" id="GO:0005351">
    <property type="term" value="F:carbohydrate:proton symporter activity"/>
    <property type="evidence" value="ECO:0007669"/>
    <property type="project" value="TreeGrafter"/>
</dbReference>
<reference evidence="11" key="1">
    <citation type="submission" date="2021-02" db="EMBL/GenBank/DDBJ databases">
        <title>Genome sequence Cadophora malorum strain M34.</title>
        <authorList>
            <person name="Stefanovic E."/>
            <person name="Vu D."/>
            <person name="Scully C."/>
            <person name="Dijksterhuis J."/>
            <person name="Roader J."/>
            <person name="Houbraken J."/>
        </authorList>
    </citation>
    <scope>NUCLEOTIDE SEQUENCE</scope>
    <source>
        <strain evidence="11">M34</strain>
    </source>
</reference>
<dbReference type="PANTHER" id="PTHR48022">
    <property type="entry name" value="PLASTIDIC GLUCOSE TRANSPORTER 4"/>
    <property type="match status" value="1"/>
</dbReference>
<dbReference type="InterPro" id="IPR005828">
    <property type="entry name" value="MFS_sugar_transport-like"/>
</dbReference>
<dbReference type="GO" id="GO:0016020">
    <property type="term" value="C:membrane"/>
    <property type="evidence" value="ECO:0007669"/>
    <property type="project" value="UniProtKB-SubCell"/>
</dbReference>
<keyword evidence="6 9" id="KW-0472">Membrane</keyword>
<feature type="transmembrane region" description="Helical" evidence="9">
    <location>
        <begin position="304"/>
        <end position="326"/>
    </location>
</feature>
<evidence type="ECO:0000256" key="1">
    <source>
        <dbReference type="ARBA" id="ARBA00004141"/>
    </source>
</evidence>
<dbReference type="NCBIfam" id="TIGR00879">
    <property type="entry name" value="SP"/>
    <property type="match status" value="1"/>
</dbReference>
<feature type="transmembrane region" description="Helical" evidence="9">
    <location>
        <begin position="212"/>
        <end position="235"/>
    </location>
</feature>
<evidence type="ECO:0000256" key="6">
    <source>
        <dbReference type="ARBA" id="ARBA00023136"/>
    </source>
</evidence>
<feature type="transmembrane region" description="Helical" evidence="9">
    <location>
        <begin position="371"/>
        <end position="394"/>
    </location>
</feature>
<dbReference type="InterPro" id="IPR003663">
    <property type="entry name" value="Sugar/inositol_transpt"/>
</dbReference>
<feature type="transmembrane region" description="Helical" evidence="9">
    <location>
        <begin position="92"/>
        <end position="112"/>
    </location>
</feature>
<evidence type="ECO:0000256" key="5">
    <source>
        <dbReference type="ARBA" id="ARBA00022989"/>
    </source>
</evidence>
<feature type="transmembrane region" description="Helical" evidence="9">
    <location>
        <begin position="346"/>
        <end position="364"/>
    </location>
</feature>
<evidence type="ECO:0000313" key="12">
    <source>
        <dbReference type="Proteomes" id="UP000664132"/>
    </source>
</evidence>
<dbReference type="Gene3D" id="1.20.1250.20">
    <property type="entry name" value="MFS general substrate transporter like domains"/>
    <property type="match status" value="1"/>
</dbReference>
<proteinExistence type="inferred from homology"/>
<sequence length="569" mass="64137">MVAAHEGDPVLTRLIEGDHIPWYKKKNLRKLYLLLFPTCMGIEITSGFDSQLINSLQGVASWKHYFGDCVSKLSDAGVMEETCTLPASLDGLVQACYALGAILSLPFVPMFNDRFGRRWSIFFGSAVSIVGAIIQGFAQNVGMYIVARMILGFGIPFCIISGSAMLGELGYPKERPFLTALFNSSYFIGSLTAAAITMGTNHIEDNGVSSNWAWRIPSFLQLVPSMVQLTLVFFLPESPRYLISKDRREEAFKILSHYHSEDDPSSLIVRAEMAQIEATIRIEMDASKQTYLDLFRTVGMRKRAFIGTMLGFFTQWSGNTLLSYYFMRVLTMLGIKDSNTQQIINVGNQAWGLVNATTIALIVTRFARRKMFLICTIGMLCCYVGWTTCMGIYLQGGSKNEVAGRVAVFFIFAYSPMYNIGYNSLTYTYLVELFPYAERTRGIALFQFWARGANFFSTFVNPIGIKSISWKYLLVFCAWVAFEIVFVYFMFPETSNRTLEELSFIYEGQEVQAKQAMATEKQIQAQDFDFVYEGHEVQHTGAAPIELDDIAQQEPRHSGTVPPRSELRT</sequence>
<evidence type="ECO:0000256" key="8">
    <source>
        <dbReference type="SAM" id="MobiDB-lite"/>
    </source>
</evidence>
<evidence type="ECO:0000259" key="10">
    <source>
        <dbReference type="PROSITE" id="PS50850"/>
    </source>
</evidence>
<dbReference type="SUPFAM" id="SSF103473">
    <property type="entry name" value="MFS general substrate transporter"/>
    <property type="match status" value="1"/>
</dbReference>
<evidence type="ECO:0000256" key="3">
    <source>
        <dbReference type="ARBA" id="ARBA00022448"/>
    </source>
</evidence>
<evidence type="ECO:0000256" key="7">
    <source>
        <dbReference type="RuleBase" id="RU003346"/>
    </source>
</evidence>
<feature type="transmembrane region" description="Helical" evidence="9">
    <location>
        <begin position="472"/>
        <end position="491"/>
    </location>
</feature>
<feature type="transmembrane region" description="Helical" evidence="9">
    <location>
        <begin position="178"/>
        <end position="200"/>
    </location>
</feature>
<dbReference type="InterPro" id="IPR050360">
    <property type="entry name" value="MFS_Sugar_Transporters"/>
</dbReference>
<name>A0A8H7W9J4_9HELO</name>
<evidence type="ECO:0000256" key="4">
    <source>
        <dbReference type="ARBA" id="ARBA00022692"/>
    </source>
</evidence>
<feature type="region of interest" description="Disordered" evidence="8">
    <location>
        <begin position="548"/>
        <end position="569"/>
    </location>
</feature>
<feature type="domain" description="Major facilitator superfamily (MFS) profile" evidence="10">
    <location>
        <begin position="35"/>
        <end position="495"/>
    </location>
</feature>
<dbReference type="PROSITE" id="PS50850">
    <property type="entry name" value="MFS"/>
    <property type="match status" value="1"/>
</dbReference>
<feature type="transmembrane region" description="Helical" evidence="9">
    <location>
        <begin position="406"/>
        <end position="430"/>
    </location>
</feature>
<organism evidence="11 12">
    <name type="scientific">Cadophora malorum</name>
    <dbReference type="NCBI Taxonomy" id="108018"/>
    <lineage>
        <taxon>Eukaryota</taxon>
        <taxon>Fungi</taxon>
        <taxon>Dikarya</taxon>
        <taxon>Ascomycota</taxon>
        <taxon>Pezizomycotina</taxon>
        <taxon>Leotiomycetes</taxon>
        <taxon>Helotiales</taxon>
        <taxon>Ploettnerulaceae</taxon>
        <taxon>Cadophora</taxon>
    </lineage>
</organism>
<dbReference type="InterPro" id="IPR036259">
    <property type="entry name" value="MFS_trans_sf"/>
</dbReference>
<dbReference type="PANTHER" id="PTHR48022:SF29">
    <property type="entry name" value="SUGAR TRANSPORTER, PUTATIVE (AFU_ORTHOLOGUE AFUA_6G14500)-RELATED"/>
    <property type="match status" value="1"/>
</dbReference>
<keyword evidence="3 7" id="KW-0813">Transport</keyword>
<dbReference type="AlphaFoldDB" id="A0A8H7W9J4"/>
<accession>A0A8H7W9J4</accession>
<evidence type="ECO:0000256" key="2">
    <source>
        <dbReference type="ARBA" id="ARBA00010992"/>
    </source>
</evidence>
<feature type="transmembrane region" description="Helical" evidence="9">
    <location>
        <begin position="144"/>
        <end position="166"/>
    </location>
</feature>
<dbReference type="Proteomes" id="UP000664132">
    <property type="component" value="Unassembled WGS sequence"/>
</dbReference>
<comment type="caution">
    <text evidence="11">The sequence shown here is derived from an EMBL/GenBank/DDBJ whole genome shotgun (WGS) entry which is preliminary data.</text>
</comment>
<protein>
    <recommendedName>
        <fullName evidence="10">Major facilitator superfamily (MFS) profile domain-containing protein</fullName>
    </recommendedName>
</protein>